<reference evidence="1" key="1">
    <citation type="submission" date="2021-06" db="EMBL/GenBank/DDBJ databases">
        <title>Comparative genomics, transcriptomics and evolutionary studies reveal genomic signatures of adaptation to plant cell wall in hemibiotrophic fungi.</title>
        <authorList>
            <consortium name="DOE Joint Genome Institute"/>
            <person name="Baroncelli R."/>
            <person name="Diaz J.F."/>
            <person name="Benocci T."/>
            <person name="Peng M."/>
            <person name="Battaglia E."/>
            <person name="Haridas S."/>
            <person name="Andreopoulos W."/>
            <person name="Labutti K."/>
            <person name="Pangilinan J."/>
            <person name="Floch G.L."/>
            <person name="Makela M.R."/>
            <person name="Henrissat B."/>
            <person name="Grigoriev I.V."/>
            <person name="Crouch J.A."/>
            <person name="De Vries R.P."/>
            <person name="Sukno S.A."/>
            <person name="Thon M.R."/>
        </authorList>
    </citation>
    <scope>NUCLEOTIDE SEQUENCE</scope>
    <source>
        <strain evidence="1">CBS 125086</strain>
    </source>
</reference>
<dbReference type="RefSeq" id="XP_060419757.1">
    <property type="nucleotide sequence ID" value="XM_060551515.1"/>
</dbReference>
<evidence type="ECO:0000313" key="2">
    <source>
        <dbReference type="Proteomes" id="UP001230504"/>
    </source>
</evidence>
<accession>A0AAD8QB47</accession>
<keyword evidence="2" id="KW-1185">Reference proteome</keyword>
<protein>
    <submittedName>
        <fullName evidence="1">Uncharacterized protein</fullName>
    </submittedName>
</protein>
<proteinExistence type="predicted"/>
<dbReference type="AlphaFoldDB" id="A0AAD8QB47"/>
<sequence>MHLQTTPRLPPPLGLVQLHVNKHQEVLVYLCCQARCCACQPGHVNARRLVGSLGCATVCLPLPQQAGGMREIAHLDSLPVPTQVTVEKRNAIRSFAGALARPNEKKFEWEEEKKESLTPHNVPGSKHFSSPFTFVLPVLRPSPSVDQRQHRRGIIPTCIRKKDRESCSRAPHTNATHLRLAMGVLAPVIE</sequence>
<organism evidence="1 2">
    <name type="scientific">Colletotrichum navitas</name>
    <dbReference type="NCBI Taxonomy" id="681940"/>
    <lineage>
        <taxon>Eukaryota</taxon>
        <taxon>Fungi</taxon>
        <taxon>Dikarya</taxon>
        <taxon>Ascomycota</taxon>
        <taxon>Pezizomycotina</taxon>
        <taxon>Sordariomycetes</taxon>
        <taxon>Hypocreomycetidae</taxon>
        <taxon>Glomerellales</taxon>
        <taxon>Glomerellaceae</taxon>
        <taxon>Colletotrichum</taxon>
        <taxon>Colletotrichum graminicola species complex</taxon>
    </lineage>
</organism>
<dbReference type="Proteomes" id="UP001230504">
    <property type="component" value="Unassembled WGS sequence"/>
</dbReference>
<name>A0AAD8QB47_9PEZI</name>
<dbReference type="GeneID" id="85435755"/>
<evidence type="ECO:0000313" key="1">
    <source>
        <dbReference type="EMBL" id="KAK1599095.1"/>
    </source>
</evidence>
<gene>
    <name evidence="1" type="ORF">LY79DRAFT_207985</name>
</gene>
<dbReference type="EMBL" id="JAHLJV010000003">
    <property type="protein sequence ID" value="KAK1599095.1"/>
    <property type="molecule type" value="Genomic_DNA"/>
</dbReference>
<comment type="caution">
    <text evidence="1">The sequence shown here is derived from an EMBL/GenBank/DDBJ whole genome shotgun (WGS) entry which is preliminary data.</text>
</comment>